<dbReference type="Proteomes" id="UP000077002">
    <property type="component" value="Unassembled WGS sequence"/>
</dbReference>
<dbReference type="GO" id="GO:0004029">
    <property type="term" value="F:aldehyde dehydrogenase (NAD+) activity"/>
    <property type="evidence" value="ECO:0007669"/>
    <property type="project" value="TreeGrafter"/>
</dbReference>
<evidence type="ECO:0000313" key="8">
    <source>
        <dbReference type="EMBL" id="OAG44055.1"/>
    </source>
</evidence>
<evidence type="ECO:0000256" key="1">
    <source>
        <dbReference type="ARBA" id="ARBA00009986"/>
    </source>
</evidence>
<comment type="similarity">
    <text evidence="1">Belongs to the aldehyde dehydrogenase family.</text>
</comment>
<dbReference type="InterPro" id="IPR016161">
    <property type="entry name" value="Ald_DH/histidinol_DH"/>
</dbReference>
<dbReference type="Pfam" id="PF00171">
    <property type="entry name" value="Aldedh"/>
    <property type="match status" value="1"/>
</dbReference>
<evidence type="ECO:0000256" key="2">
    <source>
        <dbReference type="ARBA" id="ARBA00022746"/>
    </source>
</evidence>
<keyword evidence="2" id="KW-0125">Carotenoid biosynthesis</keyword>
<dbReference type="PANTHER" id="PTHR43570:SF16">
    <property type="entry name" value="ALDEHYDE DEHYDROGENASE TYPE III, ISOFORM Q"/>
    <property type="match status" value="1"/>
</dbReference>
<evidence type="ECO:0000256" key="6">
    <source>
        <dbReference type="ARBA" id="ARBA00082640"/>
    </source>
</evidence>
<sequence length="393" mass="43456">MRPTYTTRDSFNETLCILKATFAAGRTKDLAWRKWQLKQLWWMIVDNEQRIINALKHDLNRSEAESRRLELFTLKEDILSTLKSFEAWAADEKPGSWMSLNRMLGVRIRKDPLGVALIIGSWNYPFLLLLQPVVAAIAAGCCVVMKPSELATASEQLLAELVSTYLDGSAVMLATGGPEEMTWILECQYNHIFFTGSSRTARVIAAAAARHLTPTVLELGGQGPAIVCKTADVDLAAKRIAWAKTVNAGQICLTVNHVFADPCIYDEFAQRLRHWMTVFAAQSGGLPSIINERHFDRVQGLLGSTHGTVISLGQADRARLAIPLTMVTNVTLKGTFKPLDPHSLMSQELFGPICPVIKATTVEAQTSIAGYVMRWVGLLWGTHELGGRTHDQV</sequence>
<gene>
    <name evidence="8" type="ORF">AYO21_01512</name>
</gene>
<dbReference type="GO" id="GO:0006081">
    <property type="term" value="P:aldehyde metabolic process"/>
    <property type="evidence" value="ECO:0007669"/>
    <property type="project" value="InterPro"/>
</dbReference>
<dbReference type="FunFam" id="3.40.605.10:FF:000004">
    <property type="entry name" value="Aldehyde dehydrogenase"/>
    <property type="match status" value="1"/>
</dbReference>
<name>A0A177FID6_9EURO</name>
<dbReference type="AlphaFoldDB" id="A0A177FID6"/>
<dbReference type="Gene3D" id="3.40.309.10">
    <property type="entry name" value="Aldehyde Dehydrogenase, Chain A, domain 2"/>
    <property type="match status" value="1"/>
</dbReference>
<evidence type="ECO:0000256" key="4">
    <source>
        <dbReference type="ARBA" id="ARBA00066967"/>
    </source>
</evidence>
<dbReference type="EMBL" id="LVKK01000006">
    <property type="protein sequence ID" value="OAG44055.1"/>
    <property type="molecule type" value="Genomic_DNA"/>
</dbReference>
<protein>
    <recommendedName>
        <fullName evidence="5">Beta-apo-4'-carotenal oxygenase</fullName>
        <ecNumber evidence="4">1.2.1.82</ecNumber>
    </recommendedName>
    <alternativeName>
        <fullName evidence="6">Beta-apo-4'-carotenal dehydrogenase</fullName>
    </alternativeName>
</protein>
<feature type="domain" description="Aldehyde dehydrogenase" evidence="7">
    <location>
        <begin position="22"/>
        <end position="366"/>
    </location>
</feature>
<dbReference type="InterPro" id="IPR012394">
    <property type="entry name" value="Aldehyde_DH_NAD(P)"/>
</dbReference>
<dbReference type="Gene3D" id="3.40.605.10">
    <property type="entry name" value="Aldehyde Dehydrogenase, Chain A, domain 1"/>
    <property type="match status" value="1"/>
</dbReference>
<evidence type="ECO:0000256" key="5">
    <source>
        <dbReference type="ARBA" id="ARBA00071369"/>
    </source>
</evidence>
<dbReference type="SUPFAM" id="SSF53720">
    <property type="entry name" value="ALDH-like"/>
    <property type="match status" value="1"/>
</dbReference>
<dbReference type="GeneID" id="34596690"/>
<evidence type="ECO:0000256" key="3">
    <source>
        <dbReference type="ARBA" id="ARBA00023002"/>
    </source>
</evidence>
<evidence type="ECO:0000313" key="9">
    <source>
        <dbReference type="Proteomes" id="UP000077002"/>
    </source>
</evidence>
<comment type="caution">
    <text evidence="8">The sequence shown here is derived from an EMBL/GenBank/DDBJ whole genome shotgun (WGS) entry which is preliminary data.</text>
</comment>
<dbReference type="RefSeq" id="XP_022516007.1">
    <property type="nucleotide sequence ID" value="XM_022651494.1"/>
</dbReference>
<dbReference type="InterPro" id="IPR015590">
    <property type="entry name" value="Aldehyde_DH_dom"/>
</dbReference>
<dbReference type="PANTHER" id="PTHR43570">
    <property type="entry name" value="ALDEHYDE DEHYDROGENASE"/>
    <property type="match status" value="1"/>
</dbReference>
<keyword evidence="3" id="KW-0560">Oxidoreductase</keyword>
<reference evidence="8 9" key="1">
    <citation type="submission" date="2016-03" db="EMBL/GenBank/DDBJ databases">
        <title>Draft genome sequence of the Fonsecaea monophora CBS 269.37.</title>
        <authorList>
            <person name="Bombassaro A."/>
            <person name="Vinicius W.A."/>
            <person name="De Hoog S."/>
            <person name="Sun J."/>
            <person name="Souza E.M."/>
            <person name="Raittz R.T."/>
            <person name="Costa F."/>
            <person name="Leao A.C."/>
            <person name="Tadra-Sfeir M.Z."/>
            <person name="Baura V."/>
            <person name="Balsanelli E."/>
            <person name="Pedrosa F.O."/>
            <person name="Moreno L.F."/>
            <person name="Steffens M.B."/>
            <person name="Xi L."/>
            <person name="Bocca A.L."/>
            <person name="Felipe M.S."/>
            <person name="Teixeira M."/>
            <person name="Telles Filho F.Q."/>
            <person name="Azevedo C.M."/>
            <person name="Gomes R."/>
            <person name="Vicente V.A."/>
        </authorList>
    </citation>
    <scope>NUCLEOTIDE SEQUENCE [LARGE SCALE GENOMIC DNA]</scope>
    <source>
        <strain evidence="8 9">CBS 269.37</strain>
    </source>
</reference>
<dbReference type="OrthoDB" id="440325at2759"/>
<evidence type="ECO:0000259" key="7">
    <source>
        <dbReference type="Pfam" id="PF00171"/>
    </source>
</evidence>
<dbReference type="GO" id="GO:0016117">
    <property type="term" value="P:carotenoid biosynthetic process"/>
    <property type="evidence" value="ECO:0007669"/>
    <property type="project" value="UniProtKB-KW"/>
</dbReference>
<accession>A0A177FID6</accession>
<keyword evidence="9" id="KW-1185">Reference proteome</keyword>
<dbReference type="EC" id="1.2.1.82" evidence="4"/>
<proteinExistence type="inferred from homology"/>
<organism evidence="8 9">
    <name type="scientific">Fonsecaea monophora</name>
    <dbReference type="NCBI Taxonomy" id="254056"/>
    <lineage>
        <taxon>Eukaryota</taxon>
        <taxon>Fungi</taxon>
        <taxon>Dikarya</taxon>
        <taxon>Ascomycota</taxon>
        <taxon>Pezizomycotina</taxon>
        <taxon>Eurotiomycetes</taxon>
        <taxon>Chaetothyriomycetidae</taxon>
        <taxon>Chaetothyriales</taxon>
        <taxon>Herpotrichiellaceae</taxon>
        <taxon>Fonsecaea</taxon>
    </lineage>
</organism>
<dbReference type="InterPro" id="IPR016162">
    <property type="entry name" value="Ald_DH_N"/>
</dbReference>
<dbReference type="InterPro" id="IPR016163">
    <property type="entry name" value="Ald_DH_C"/>
</dbReference>
<dbReference type="GO" id="GO:0005737">
    <property type="term" value="C:cytoplasm"/>
    <property type="evidence" value="ECO:0007669"/>
    <property type="project" value="TreeGrafter"/>
</dbReference>